<proteinExistence type="predicted"/>
<reference evidence="2 4" key="1">
    <citation type="submission" date="2023-03" db="EMBL/GenBank/DDBJ databases">
        <title>Genome insight into feeding habits of ladybird beetles.</title>
        <authorList>
            <person name="Li H.-S."/>
            <person name="Huang Y.-H."/>
            <person name="Pang H."/>
        </authorList>
    </citation>
    <scope>NUCLEOTIDE SEQUENCE [LARGE SCALE GENOMIC DNA]</scope>
    <source>
        <strain evidence="2">SYSU_2023b</strain>
        <tissue evidence="2">Whole body</tissue>
    </source>
</reference>
<evidence type="ECO:0000313" key="4">
    <source>
        <dbReference type="Proteomes" id="UP001431783"/>
    </source>
</evidence>
<feature type="signal peptide" evidence="1">
    <location>
        <begin position="1"/>
        <end position="24"/>
    </location>
</feature>
<sequence length="139" mass="15931">MSIVIIKLNISLFVIFLLLGFSNAKVLETYLEFQGRNYTVQIDLKIKNSSSPVPILVKSSTEKINLETSEDKIVNKTSSSEFEVQELQHDNEGLITEEEYHESVALELKAKVTKLEDEMACDLLYTGMLRRVYIIEKKK</sequence>
<dbReference type="EMBL" id="JARQZJ010000073">
    <property type="protein sequence ID" value="KAK9882141.1"/>
    <property type="molecule type" value="Genomic_DNA"/>
</dbReference>
<evidence type="ECO:0000313" key="3">
    <source>
        <dbReference type="EMBL" id="KAK9887581.1"/>
    </source>
</evidence>
<organism evidence="2 4">
    <name type="scientific">Henosepilachna vigintioctopunctata</name>
    <dbReference type="NCBI Taxonomy" id="420089"/>
    <lineage>
        <taxon>Eukaryota</taxon>
        <taxon>Metazoa</taxon>
        <taxon>Ecdysozoa</taxon>
        <taxon>Arthropoda</taxon>
        <taxon>Hexapoda</taxon>
        <taxon>Insecta</taxon>
        <taxon>Pterygota</taxon>
        <taxon>Neoptera</taxon>
        <taxon>Endopterygota</taxon>
        <taxon>Coleoptera</taxon>
        <taxon>Polyphaga</taxon>
        <taxon>Cucujiformia</taxon>
        <taxon>Coccinelloidea</taxon>
        <taxon>Coccinellidae</taxon>
        <taxon>Epilachninae</taxon>
        <taxon>Epilachnini</taxon>
        <taxon>Henosepilachna</taxon>
    </lineage>
</organism>
<dbReference type="EMBL" id="JARQZJ010000114">
    <property type="protein sequence ID" value="KAK9887581.1"/>
    <property type="molecule type" value="Genomic_DNA"/>
</dbReference>
<comment type="caution">
    <text evidence="2">The sequence shown here is derived from an EMBL/GenBank/DDBJ whole genome shotgun (WGS) entry which is preliminary data.</text>
</comment>
<dbReference type="AlphaFoldDB" id="A0AAW1UMW8"/>
<protein>
    <submittedName>
        <fullName evidence="2">Uncharacterized protein</fullName>
    </submittedName>
</protein>
<gene>
    <name evidence="2" type="ORF">WA026_019659</name>
    <name evidence="3" type="ORF">WA026_023390</name>
</gene>
<keyword evidence="4" id="KW-1185">Reference proteome</keyword>
<evidence type="ECO:0000313" key="2">
    <source>
        <dbReference type="EMBL" id="KAK9882141.1"/>
    </source>
</evidence>
<feature type="chain" id="PRO_5044718027" evidence="1">
    <location>
        <begin position="25"/>
        <end position="139"/>
    </location>
</feature>
<evidence type="ECO:0000256" key="1">
    <source>
        <dbReference type="SAM" id="SignalP"/>
    </source>
</evidence>
<accession>A0AAW1UMW8</accession>
<keyword evidence="1" id="KW-0732">Signal</keyword>
<name>A0AAW1UMW8_9CUCU</name>
<dbReference type="Proteomes" id="UP001431783">
    <property type="component" value="Unassembled WGS sequence"/>
</dbReference>